<sequence length="498" mass="55089">MPTAFSLRHAGCYSIYVLFLLLFAYLLNQLDRYTLPIVTKPMAQELHYGDKVCMQNSSAGSDVQCTNKTVESEQQCVKLTNINGTHVCEWNYNGQGIEYQVIAGPIFIVIYTFMGIFLGIAADHLNRKNLLAGCLVFWSIMTLVTGFSSEFWHLAVLRFGLGIGEAGCTPFATSIIADYFPPELRGAALGVYNWGIYTGYSMSFALGNLIIDANILGQGWRWVFFISGIPGIILGAVIFFTLKEPERTGQKQNETKYVDVPLSWKEKIAFIVKPFIRPSLLLLCLAGSIRNAGGYVWAYNTQPYFESIHQTRDQIAKFMSWIPLIGGSLGAVLGGFISDRVVTRRGPTARIMVLVISQLVAAPFAAGALFLNPPWCYISLIPANIVGEMWVGVTLAVVIELVPWSVRTGAIAFYLFIISNIGGNVPLLVPPIQKAFQNLGYTYTPALRGALYILYPGLYVLSALLFLVTLCVIKRDIRKAQEEGKDYVPVVEETEGET</sequence>
<dbReference type="SUPFAM" id="SSF103473">
    <property type="entry name" value="MFS general substrate transporter"/>
    <property type="match status" value="1"/>
</dbReference>
<evidence type="ECO:0000256" key="6">
    <source>
        <dbReference type="ARBA" id="ARBA00024338"/>
    </source>
</evidence>
<gene>
    <name evidence="7" type="ORF">OFUS_LOCUS11968</name>
</gene>
<dbReference type="InterPro" id="IPR044770">
    <property type="entry name" value="MFS_spinster-like"/>
</dbReference>
<dbReference type="InterPro" id="IPR011701">
    <property type="entry name" value="MFS"/>
</dbReference>
<evidence type="ECO:0000256" key="3">
    <source>
        <dbReference type="ARBA" id="ARBA00022692"/>
    </source>
</evidence>
<dbReference type="AlphaFoldDB" id="A0A8J1U014"/>
<dbReference type="Pfam" id="PF07690">
    <property type="entry name" value="MFS_1"/>
    <property type="match status" value="1"/>
</dbReference>
<evidence type="ECO:0000313" key="8">
    <source>
        <dbReference type="Proteomes" id="UP000749559"/>
    </source>
</evidence>
<comment type="subcellular location">
    <subcellularLocation>
        <location evidence="1">Membrane</location>
        <topology evidence="1">Multi-pass membrane protein</topology>
    </subcellularLocation>
</comment>
<dbReference type="Gene3D" id="1.20.1250.20">
    <property type="entry name" value="MFS general substrate transporter like domains"/>
    <property type="match status" value="2"/>
</dbReference>
<evidence type="ECO:0000256" key="4">
    <source>
        <dbReference type="ARBA" id="ARBA00022989"/>
    </source>
</evidence>
<protein>
    <submittedName>
        <fullName evidence="7">Uncharacterized protein</fullName>
    </submittedName>
</protein>
<dbReference type="GO" id="GO:0022857">
    <property type="term" value="F:transmembrane transporter activity"/>
    <property type="evidence" value="ECO:0007669"/>
    <property type="project" value="InterPro"/>
</dbReference>
<accession>A0A8J1U014</accession>
<dbReference type="PANTHER" id="PTHR23505">
    <property type="entry name" value="SPINSTER"/>
    <property type="match status" value="1"/>
</dbReference>
<dbReference type="OrthoDB" id="3639251at2759"/>
<dbReference type="CDD" id="cd17328">
    <property type="entry name" value="MFS_spinster_like"/>
    <property type="match status" value="1"/>
</dbReference>
<dbReference type="InterPro" id="IPR020846">
    <property type="entry name" value="MFS_dom"/>
</dbReference>
<comment type="similarity">
    <text evidence="6">Belongs to the major facilitator superfamily. Spinster (TC 2.A.1.49) family.</text>
</comment>
<dbReference type="GO" id="GO:0016020">
    <property type="term" value="C:membrane"/>
    <property type="evidence" value="ECO:0007669"/>
    <property type="project" value="UniProtKB-SubCell"/>
</dbReference>
<evidence type="ECO:0000256" key="2">
    <source>
        <dbReference type="ARBA" id="ARBA00022448"/>
    </source>
</evidence>
<comment type="caution">
    <text evidence="7">The sequence shown here is derived from an EMBL/GenBank/DDBJ whole genome shotgun (WGS) entry which is preliminary data.</text>
</comment>
<keyword evidence="4" id="KW-1133">Transmembrane helix</keyword>
<keyword evidence="2" id="KW-0813">Transport</keyword>
<keyword evidence="8" id="KW-1185">Reference proteome</keyword>
<evidence type="ECO:0000313" key="7">
    <source>
        <dbReference type="EMBL" id="CAH1785992.1"/>
    </source>
</evidence>
<organism evidence="7 8">
    <name type="scientific">Owenia fusiformis</name>
    <name type="common">Polychaete worm</name>
    <dbReference type="NCBI Taxonomy" id="6347"/>
    <lineage>
        <taxon>Eukaryota</taxon>
        <taxon>Metazoa</taxon>
        <taxon>Spiralia</taxon>
        <taxon>Lophotrochozoa</taxon>
        <taxon>Annelida</taxon>
        <taxon>Polychaeta</taxon>
        <taxon>Sedentaria</taxon>
        <taxon>Canalipalpata</taxon>
        <taxon>Sabellida</taxon>
        <taxon>Oweniida</taxon>
        <taxon>Oweniidae</taxon>
        <taxon>Owenia</taxon>
    </lineage>
</organism>
<dbReference type="InterPro" id="IPR036259">
    <property type="entry name" value="MFS_trans_sf"/>
</dbReference>
<name>A0A8J1U014_OWEFU</name>
<keyword evidence="5" id="KW-0472">Membrane</keyword>
<reference evidence="7" key="1">
    <citation type="submission" date="2022-03" db="EMBL/GenBank/DDBJ databases">
        <authorList>
            <person name="Martin C."/>
        </authorList>
    </citation>
    <scope>NUCLEOTIDE SEQUENCE</scope>
</reference>
<dbReference type="PANTHER" id="PTHR23505:SF79">
    <property type="entry name" value="PROTEIN SPINSTER"/>
    <property type="match status" value="1"/>
</dbReference>
<dbReference type="EMBL" id="CAIIXF020000006">
    <property type="protein sequence ID" value="CAH1785992.1"/>
    <property type="molecule type" value="Genomic_DNA"/>
</dbReference>
<dbReference type="Proteomes" id="UP000749559">
    <property type="component" value="Unassembled WGS sequence"/>
</dbReference>
<evidence type="ECO:0000256" key="5">
    <source>
        <dbReference type="ARBA" id="ARBA00023136"/>
    </source>
</evidence>
<dbReference type="PROSITE" id="PS50850">
    <property type="entry name" value="MFS"/>
    <property type="match status" value="1"/>
</dbReference>
<evidence type="ECO:0000256" key="1">
    <source>
        <dbReference type="ARBA" id="ARBA00004141"/>
    </source>
</evidence>
<proteinExistence type="inferred from homology"/>
<keyword evidence="3" id="KW-0812">Transmembrane</keyword>